<dbReference type="PANTHER" id="PTHR38033">
    <property type="entry name" value="MEMBRANE PROTEIN-RELATED"/>
    <property type="match status" value="1"/>
</dbReference>
<dbReference type="RefSeq" id="WP_310866466.1">
    <property type="nucleotide sequence ID" value="NZ_JAVLSF010000778.1"/>
</dbReference>
<accession>A0AAJ2H488</accession>
<protein>
    <submittedName>
        <fullName evidence="2">DotU family type IV/VI secretion system protein</fullName>
    </submittedName>
</protein>
<evidence type="ECO:0000313" key="3">
    <source>
        <dbReference type="Proteomes" id="UP001268610"/>
    </source>
</evidence>
<feature type="non-terminal residue" evidence="2">
    <location>
        <position position="1"/>
    </location>
</feature>
<dbReference type="AlphaFoldDB" id="A0AAJ2H488"/>
<dbReference type="Gene3D" id="1.25.40.590">
    <property type="entry name" value="Type IV / VI secretion system, DotU"/>
    <property type="match status" value="1"/>
</dbReference>
<dbReference type="EMBL" id="JAVLSF010000778">
    <property type="protein sequence ID" value="MDR9778403.1"/>
    <property type="molecule type" value="Genomic_DNA"/>
</dbReference>
<dbReference type="PANTHER" id="PTHR38033:SF1">
    <property type="entry name" value="DOTU FAMILY TYPE IV_VI SECRETION SYSTEM PROTEIN"/>
    <property type="match status" value="1"/>
</dbReference>
<name>A0AAJ2H488_9HYPH</name>
<feature type="non-terminal residue" evidence="2">
    <location>
        <position position="139"/>
    </location>
</feature>
<feature type="domain" description="Type IV / VI secretion system DotU" evidence="1">
    <location>
        <begin position="2"/>
        <end position="137"/>
    </location>
</feature>
<proteinExistence type="predicted"/>
<sequence length="139" mass="15679">ASELQAQLTELLARFDGQARRAGFSAENIHDVKYAFCALVDETIMVQQSPSVDSVKASWELSPLQLKLFGSQLAGEQFFTVLENLRAQGVERLPALEVFHYCLLLGFQGKYRLEAPEKINYLIARLGDEIDFLKGKKRD</sequence>
<dbReference type="Pfam" id="PF09850">
    <property type="entry name" value="DotU"/>
    <property type="match status" value="1"/>
</dbReference>
<organism evidence="2 3">
    <name type="scientific">Rhizobium hidalgonense</name>
    <dbReference type="NCBI Taxonomy" id="1538159"/>
    <lineage>
        <taxon>Bacteria</taxon>
        <taxon>Pseudomonadati</taxon>
        <taxon>Pseudomonadota</taxon>
        <taxon>Alphaproteobacteria</taxon>
        <taxon>Hyphomicrobiales</taxon>
        <taxon>Rhizobiaceae</taxon>
        <taxon>Rhizobium/Agrobacterium group</taxon>
        <taxon>Rhizobium</taxon>
    </lineage>
</organism>
<dbReference type="InterPro" id="IPR017732">
    <property type="entry name" value="T4/T6SS_DotU"/>
</dbReference>
<dbReference type="InterPro" id="IPR038522">
    <property type="entry name" value="T4/T6SS_DotU_sf"/>
</dbReference>
<dbReference type="Proteomes" id="UP001268610">
    <property type="component" value="Unassembled WGS sequence"/>
</dbReference>
<evidence type="ECO:0000259" key="1">
    <source>
        <dbReference type="Pfam" id="PF09850"/>
    </source>
</evidence>
<evidence type="ECO:0000313" key="2">
    <source>
        <dbReference type="EMBL" id="MDR9778403.1"/>
    </source>
</evidence>
<reference evidence="2" key="1">
    <citation type="submission" date="2023-04" db="EMBL/GenBank/DDBJ databases">
        <title>Genomic characterization of faba bean (Vicia faba) microsymbionts in Mexican soils.</title>
        <authorList>
            <person name="Rivera Orduna F.N."/>
            <person name="Guevara-Luna J."/>
            <person name="Yan J."/>
            <person name="Arroyo-Herrera I."/>
            <person name="Li Y."/>
            <person name="Vasquez-Murrieta M.S."/>
            <person name="Wang E.T."/>
        </authorList>
    </citation>
    <scope>NUCLEOTIDE SEQUENCE</scope>
    <source>
        <strain evidence="2">CH26</strain>
    </source>
</reference>
<comment type="caution">
    <text evidence="2">The sequence shown here is derived from an EMBL/GenBank/DDBJ whole genome shotgun (WGS) entry which is preliminary data.</text>
</comment>
<gene>
    <name evidence="2" type="ORF">RJJ65_38335</name>
</gene>
<dbReference type="NCBIfam" id="TIGR03349">
    <property type="entry name" value="IV_VI_DotU"/>
    <property type="match status" value="1"/>
</dbReference>